<dbReference type="AlphaFoldDB" id="A0AAX2SQT3"/>
<dbReference type="Proteomes" id="UP000297521">
    <property type="component" value="Unassembled WGS sequence"/>
</dbReference>
<evidence type="ECO:0008006" key="3">
    <source>
        <dbReference type="Google" id="ProtNLM"/>
    </source>
</evidence>
<dbReference type="GeneID" id="77190783"/>
<comment type="caution">
    <text evidence="1">The sequence shown here is derived from an EMBL/GenBank/DDBJ whole genome shotgun (WGS) entry which is preliminary data.</text>
</comment>
<reference evidence="1" key="2">
    <citation type="submission" date="2019-04" db="EMBL/GenBank/DDBJ databases">
        <authorList>
            <person name="Bisanz J.E."/>
            <person name="Chagwedera N.D."/>
            <person name="Chawla A."/>
            <person name="Turnbaugh P.J."/>
        </authorList>
    </citation>
    <scope>NUCLEOTIDE SEQUENCE</scope>
    <source>
        <strain evidence="1">I8-5</strain>
    </source>
</reference>
<organism evidence="1 2">
    <name type="scientific">Limosilactobacillus reuteri</name>
    <name type="common">Lactobacillus reuteri</name>
    <dbReference type="NCBI Taxonomy" id="1598"/>
    <lineage>
        <taxon>Bacteria</taxon>
        <taxon>Bacillati</taxon>
        <taxon>Bacillota</taxon>
        <taxon>Bacilli</taxon>
        <taxon>Lactobacillales</taxon>
        <taxon>Lactobacillaceae</taxon>
        <taxon>Limosilactobacillus</taxon>
    </lineage>
</organism>
<evidence type="ECO:0000313" key="1">
    <source>
        <dbReference type="EMBL" id="TGB09521.1"/>
    </source>
</evidence>
<proteinExistence type="predicted"/>
<protein>
    <recommendedName>
        <fullName evidence="3">DUF3139 domain-containing protein</fullName>
    </recommendedName>
</protein>
<name>A0AAX2SQT3_LIMRT</name>
<dbReference type="RefSeq" id="WP_122481111.1">
    <property type="nucleotide sequence ID" value="NZ_PUXG01000019.1"/>
</dbReference>
<gene>
    <name evidence="1" type="ORF">E5F87_10165</name>
</gene>
<accession>A0AAX2SQT3</accession>
<evidence type="ECO:0000313" key="2">
    <source>
        <dbReference type="Proteomes" id="UP000297521"/>
    </source>
</evidence>
<sequence length="123" mass="14621">MKKKAVWITLIVLCVLFVIQIPFNFHHNAYYYATHIKQKKDRYPFVTLLDSNYLPASYVPGYNVENDDKRGSYTVSINKKRIHTEQDIVELNGAHIRYSKDYNDPNYYLNNLASFSFFRKWGN</sequence>
<dbReference type="EMBL" id="SRKR01000023">
    <property type="protein sequence ID" value="TGB09521.1"/>
    <property type="molecule type" value="Genomic_DNA"/>
</dbReference>
<reference evidence="1" key="1">
    <citation type="journal article" date="2019" name="Cell Metab.">
        <title>Nutrient sensing in CD11c cells alters the gut microbiome to regulate food intake and body mass.</title>
        <authorList>
            <person name="Chagwedera N.D."/>
            <person name="Ang Q.Y."/>
            <person name="Bisanz J.E."/>
            <person name="Leong Y.A."/>
            <person name="Ganeshan K."/>
            <person name="Cai J."/>
            <person name="Patterson A.D."/>
            <person name="Turnbaugh P.J."/>
            <person name="Chawla A."/>
        </authorList>
    </citation>
    <scope>NUCLEOTIDE SEQUENCE</scope>
    <source>
        <strain evidence="1">I8-5</strain>
    </source>
</reference>